<keyword evidence="1" id="KW-0472">Membrane</keyword>
<feature type="transmembrane region" description="Helical" evidence="1">
    <location>
        <begin position="35"/>
        <end position="57"/>
    </location>
</feature>
<name>A0AAU9SGJ2_THLAR</name>
<keyword evidence="1" id="KW-0812">Transmembrane</keyword>
<keyword evidence="3" id="KW-1185">Reference proteome</keyword>
<keyword evidence="1" id="KW-1133">Transmembrane helix</keyword>
<accession>A0AAU9SGJ2</accession>
<evidence type="ECO:0000313" key="3">
    <source>
        <dbReference type="Proteomes" id="UP000836841"/>
    </source>
</evidence>
<dbReference type="Proteomes" id="UP000836841">
    <property type="component" value="Chromosome 5"/>
</dbReference>
<gene>
    <name evidence="2" type="ORF">TAV2_LOCUS15856</name>
</gene>
<organism evidence="2 3">
    <name type="scientific">Thlaspi arvense</name>
    <name type="common">Field penny-cress</name>
    <dbReference type="NCBI Taxonomy" id="13288"/>
    <lineage>
        <taxon>Eukaryota</taxon>
        <taxon>Viridiplantae</taxon>
        <taxon>Streptophyta</taxon>
        <taxon>Embryophyta</taxon>
        <taxon>Tracheophyta</taxon>
        <taxon>Spermatophyta</taxon>
        <taxon>Magnoliopsida</taxon>
        <taxon>eudicotyledons</taxon>
        <taxon>Gunneridae</taxon>
        <taxon>Pentapetalae</taxon>
        <taxon>rosids</taxon>
        <taxon>malvids</taxon>
        <taxon>Brassicales</taxon>
        <taxon>Brassicaceae</taxon>
        <taxon>Thlaspideae</taxon>
        <taxon>Thlaspi</taxon>
    </lineage>
</organism>
<reference evidence="2 3" key="1">
    <citation type="submission" date="2022-03" db="EMBL/GenBank/DDBJ databases">
        <authorList>
            <person name="Nunn A."/>
            <person name="Chopra R."/>
            <person name="Nunn A."/>
            <person name="Contreras Garrido A."/>
        </authorList>
    </citation>
    <scope>NUCLEOTIDE SEQUENCE [LARGE SCALE GENOMIC DNA]</scope>
</reference>
<dbReference type="AlphaFoldDB" id="A0AAU9SGJ2"/>
<proteinExistence type="predicted"/>
<dbReference type="EMBL" id="OU466861">
    <property type="protein sequence ID" value="CAH2064443.1"/>
    <property type="molecule type" value="Genomic_DNA"/>
</dbReference>
<protein>
    <submittedName>
        <fullName evidence="2">Uncharacterized protein</fullName>
    </submittedName>
</protein>
<evidence type="ECO:0000313" key="2">
    <source>
        <dbReference type="EMBL" id="CAH2064443.1"/>
    </source>
</evidence>
<sequence>MNQSKDSQEEISSVAYFFNRYVLQKLFISSLTPRISSVLVISIISSFVLFGACSNASETVETAV</sequence>
<evidence type="ECO:0000256" key="1">
    <source>
        <dbReference type="SAM" id="Phobius"/>
    </source>
</evidence>